<comment type="caution">
    <text evidence="2">The sequence shown here is derived from an EMBL/GenBank/DDBJ whole genome shotgun (WGS) entry which is preliminary data.</text>
</comment>
<evidence type="ECO:0000313" key="3">
    <source>
        <dbReference type="Proteomes" id="UP000231276"/>
    </source>
</evidence>
<evidence type="ECO:0000256" key="1">
    <source>
        <dbReference type="SAM" id="Phobius"/>
    </source>
</evidence>
<evidence type="ECO:0000313" key="2">
    <source>
        <dbReference type="EMBL" id="PIP86691.1"/>
    </source>
</evidence>
<proteinExistence type="predicted"/>
<protein>
    <submittedName>
        <fullName evidence="2">Uncharacterized protein</fullName>
    </submittedName>
</protein>
<accession>A0A2H0DXH1</accession>
<sequence>MDIIRFLNLRYFFNKIYEIFTGASGSGAEGLSFFERLKLLWELGAPYIETLSIYLSLLFIVFFIYSYIRLQQVKAEEEKALKERYLPREEDKKKNEEWEKITALLESQNPNDWRQTVILADIMLDKLVTTQGYGGETLGEKLKSIDPADFLTLNSAWEAHKIRNRIAHDGGDFVLTGREAKRAVGLFGEVFREFGII</sequence>
<keyword evidence="1" id="KW-0472">Membrane</keyword>
<organism evidence="2 3">
    <name type="scientific">Candidatus Campbellbacteria bacterium CG22_combo_CG10-13_8_21_14_all_43_18</name>
    <dbReference type="NCBI Taxonomy" id="1974530"/>
    <lineage>
        <taxon>Bacteria</taxon>
        <taxon>Candidatus Campbelliibacteriota</taxon>
    </lineage>
</organism>
<dbReference type="EMBL" id="PCTS01000009">
    <property type="protein sequence ID" value="PIP86691.1"/>
    <property type="molecule type" value="Genomic_DNA"/>
</dbReference>
<gene>
    <name evidence="2" type="ORF">COW82_00590</name>
</gene>
<feature type="transmembrane region" description="Helical" evidence="1">
    <location>
        <begin position="47"/>
        <end position="68"/>
    </location>
</feature>
<dbReference type="Proteomes" id="UP000231276">
    <property type="component" value="Unassembled WGS sequence"/>
</dbReference>
<keyword evidence="1" id="KW-1133">Transmembrane helix</keyword>
<dbReference type="AlphaFoldDB" id="A0A2H0DXH1"/>
<keyword evidence="1" id="KW-0812">Transmembrane</keyword>
<reference evidence="2 3" key="1">
    <citation type="submission" date="2017-09" db="EMBL/GenBank/DDBJ databases">
        <title>Depth-based differentiation of microbial function through sediment-hosted aquifers and enrichment of novel symbionts in the deep terrestrial subsurface.</title>
        <authorList>
            <person name="Probst A.J."/>
            <person name="Ladd B."/>
            <person name="Jarett J.K."/>
            <person name="Geller-Mcgrath D.E."/>
            <person name="Sieber C.M."/>
            <person name="Emerson J.B."/>
            <person name="Anantharaman K."/>
            <person name="Thomas B.C."/>
            <person name="Malmstrom R."/>
            <person name="Stieglmeier M."/>
            <person name="Klingl A."/>
            <person name="Woyke T."/>
            <person name="Ryan C.M."/>
            <person name="Banfield J.F."/>
        </authorList>
    </citation>
    <scope>NUCLEOTIDE SEQUENCE [LARGE SCALE GENOMIC DNA]</scope>
    <source>
        <strain evidence="2">CG22_combo_CG10-13_8_21_14_all_43_18</strain>
    </source>
</reference>
<name>A0A2H0DXH1_9BACT</name>